<dbReference type="GO" id="GO:0005743">
    <property type="term" value="C:mitochondrial inner membrane"/>
    <property type="evidence" value="ECO:0007669"/>
    <property type="project" value="UniProtKB-SubCell"/>
</dbReference>
<evidence type="ECO:0000256" key="1">
    <source>
        <dbReference type="ARBA" id="ARBA00004434"/>
    </source>
</evidence>
<dbReference type="eggNOG" id="ENOG502S2G8">
    <property type="taxonomic scope" value="Eukaryota"/>
</dbReference>
<dbReference type="Proteomes" id="UP000019484">
    <property type="component" value="Unassembled WGS sequence"/>
</dbReference>
<accession>W9XTC5</accession>
<evidence type="ECO:0000313" key="14">
    <source>
        <dbReference type="Proteomes" id="UP000019484"/>
    </source>
</evidence>
<keyword evidence="7" id="KW-0472">Membrane</keyword>
<evidence type="ECO:0000256" key="7">
    <source>
        <dbReference type="ARBA" id="ARBA00023136"/>
    </source>
</evidence>
<evidence type="ECO:0000256" key="2">
    <source>
        <dbReference type="ARBA" id="ARBA00006780"/>
    </source>
</evidence>
<dbReference type="PANTHER" id="PTHR28202:SF1">
    <property type="entry name" value="ASSEMBLY FACTOR CBP4"/>
    <property type="match status" value="1"/>
</dbReference>
<gene>
    <name evidence="13" type="ORF">A1O1_08388</name>
</gene>
<evidence type="ECO:0000256" key="6">
    <source>
        <dbReference type="ARBA" id="ARBA00023128"/>
    </source>
</evidence>
<keyword evidence="8 11" id="KW-0143">Chaperone</keyword>
<comment type="caution">
    <text evidence="13">The sequence shown here is derived from an EMBL/GenBank/DDBJ whole genome shotgun (WGS) entry which is preliminary data.</text>
</comment>
<reference evidence="13 14" key="1">
    <citation type="submission" date="2013-03" db="EMBL/GenBank/DDBJ databases">
        <title>The Genome Sequence of Capronia coronata CBS 617.96.</title>
        <authorList>
            <consortium name="The Broad Institute Genomics Platform"/>
            <person name="Cuomo C."/>
            <person name="de Hoog S."/>
            <person name="Gorbushina A."/>
            <person name="Walker B."/>
            <person name="Young S.K."/>
            <person name="Zeng Q."/>
            <person name="Gargeya S."/>
            <person name="Fitzgerald M."/>
            <person name="Haas B."/>
            <person name="Abouelleil A."/>
            <person name="Allen A.W."/>
            <person name="Alvarado L."/>
            <person name="Arachchi H.M."/>
            <person name="Berlin A.M."/>
            <person name="Chapman S.B."/>
            <person name="Gainer-Dewar J."/>
            <person name="Goldberg J."/>
            <person name="Griggs A."/>
            <person name="Gujja S."/>
            <person name="Hansen M."/>
            <person name="Howarth C."/>
            <person name="Imamovic A."/>
            <person name="Ireland A."/>
            <person name="Larimer J."/>
            <person name="McCowan C."/>
            <person name="Murphy C."/>
            <person name="Pearson M."/>
            <person name="Poon T.W."/>
            <person name="Priest M."/>
            <person name="Roberts A."/>
            <person name="Saif S."/>
            <person name="Shea T."/>
            <person name="Sisk P."/>
            <person name="Sykes S."/>
            <person name="Wortman J."/>
            <person name="Nusbaum C."/>
            <person name="Birren B."/>
        </authorList>
    </citation>
    <scope>NUCLEOTIDE SEQUENCE [LARGE SCALE GENOMIC DNA]</scope>
    <source>
        <strain evidence="13 14">CBS 617.96</strain>
    </source>
</reference>
<sequence length="100" mass="11777">MSHLVPNPSVRPVTPAEGELFKKFNPELQKRNLELRDKRQQDYQEFLDQLKEYSKSDKPIWVAAAEAQAKAREELTKKKEEEQSIRQKIKEELRAEVQKG</sequence>
<comment type="similarity">
    <text evidence="2 11">Belongs to the CBP4 family.</text>
</comment>
<dbReference type="InterPro" id="IPR012420">
    <property type="entry name" value="Cbp4"/>
</dbReference>
<dbReference type="OrthoDB" id="5576752at2759"/>
<evidence type="ECO:0000256" key="4">
    <source>
        <dbReference type="ARBA" id="ARBA00022792"/>
    </source>
</evidence>
<dbReference type="Pfam" id="PF07960">
    <property type="entry name" value="CBP4"/>
    <property type="match status" value="1"/>
</dbReference>
<name>W9XTC5_9EURO</name>
<dbReference type="GeneID" id="19163239"/>
<evidence type="ECO:0000256" key="5">
    <source>
        <dbReference type="ARBA" id="ARBA00022989"/>
    </source>
</evidence>
<comment type="function">
    <text evidence="9 11">Essential for the assembly of ubiquinol-cytochrome c reductase. It has a direct effect on the correct occurrence of the Rieske protein, core 4, core 5 and apocytochrome b.</text>
</comment>
<feature type="coiled-coil region" evidence="12">
    <location>
        <begin position="62"/>
        <end position="92"/>
    </location>
</feature>
<protein>
    <recommendedName>
        <fullName evidence="10 11">Cytochrome b mRNA-processing protein 4</fullName>
    </recommendedName>
</protein>
<keyword evidence="6 11" id="KW-0496">Mitochondrion</keyword>
<evidence type="ECO:0000256" key="11">
    <source>
        <dbReference type="RuleBase" id="RU368005"/>
    </source>
</evidence>
<proteinExistence type="inferred from homology"/>
<keyword evidence="5" id="KW-1133">Transmembrane helix</keyword>
<dbReference type="RefSeq" id="XP_007727440.1">
    <property type="nucleotide sequence ID" value="XM_007729250.1"/>
</dbReference>
<evidence type="ECO:0000256" key="3">
    <source>
        <dbReference type="ARBA" id="ARBA00022692"/>
    </source>
</evidence>
<dbReference type="EMBL" id="AMWN01000008">
    <property type="protein sequence ID" value="EXJ80246.1"/>
    <property type="molecule type" value="Genomic_DNA"/>
</dbReference>
<evidence type="ECO:0000256" key="9">
    <source>
        <dbReference type="ARBA" id="ARBA00025413"/>
    </source>
</evidence>
<organism evidence="13 14">
    <name type="scientific">Capronia coronata CBS 617.96</name>
    <dbReference type="NCBI Taxonomy" id="1182541"/>
    <lineage>
        <taxon>Eukaryota</taxon>
        <taxon>Fungi</taxon>
        <taxon>Dikarya</taxon>
        <taxon>Ascomycota</taxon>
        <taxon>Pezizomycotina</taxon>
        <taxon>Eurotiomycetes</taxon>
        <taxon>Chaetothyriomycetidae</taxon>
        <taxon>Chaetothyriales</taxon>
        <taxon>Herpotrichiellaceae</taxon>
        <taxon>Capronia</taxon>
    </lineage>
</organism>
<evidence type="ECO:0000256" key="10">
    <source>
        <dbReference type="ARBA" id="ARBA00031521"/>
    </source>
</evidence>
<keyword evidence="4 11" id="KW-0999">Mitochondrion inner membrane</keyword>
<evidence type="ECO:0000313" key="13">
    <source>
        <dbReference type="EMBL" id="EXJ80246.1"/>
    </source>
</evidence>
<dbReference type="GO" id="GO:0034551">
    <property type="term" value="P:mitochondrial respiratory chain complex III assembly"/>
    <property type="evidence" value="ECO:0007669"/>
    <property type="project" value="TreeGrafter"/>
</dbReference>
<keyword evidence="14" id="KW-1185">Reference proteome</keyword>
<keyword evidence="12" id="KW-0175">Coiled coil</keyword>
<dbReference type="AlphaFoldDB" id="W9XTC5"/>
<dbReference type="PANTHER" id="PTHR28202">
    <property type="entry name" value="ASSEMBLY FACTOR CBP4"/>
    <property type="match status" value="1"/>
</dbReference>
<comment type="subcellular location">
    <subcellularLocation>
        <location evidence="1 11">Mitochondrion inner membrane</location>
        <topology evidence="1 11">Single-pass membrane protein</topology>
    </subcellularLocation>
</comment>
<evidence type="ECO:0000256" key="12">
    <source>
        <dbReference type="SAM" id="Coils"/>
    </source>
</evidence>
<keyword evidence="3" id="KW-0812">Transmembrane</keyword>
<evidence type="ECO:0000256" key="8">
    <source>
        <dbReference type="ARBA" id="ARBA00023186"/>
    </source>
</evidence>
<dbReference type="HOGENOM" id="CLU_136894_2_0_1"/>